<comment type="similarity">
    <text evidence="1 7">Belongs to the SbcD family.</text>
</comment>
<accession>A0ABS7L563</accession>
<organism evidence="10 11">
    <name type="scientific">Sellimonas caecigallum</name>
    <dbReference type="NCBI Taxonomy" id="2592333"/>
    <lineage>
        <taxon>Bacteria</taxon>
        <taxon>Bacillati</taxon>
        <taxon>Bacillota</taxon>
        <taxon>Clostridia</taxon>
        <taxon>Lachnospirales</taxon>
        <taxon>Lachnospiraceae</taxon>
        <taxon>Sellimonas</taxon>
    </lineage>
</organism>
<dbReference type="InterPro" id="IPR050535">
    <property type="entry name" value="DNA_Repair-Maintenance_Comp"/>
</dbReference>
<comment type="function">
    <text evidence="7">SbcCD cleaves DNA hairpin structures. These structures can inhibit DNA replication and are intermediates in certain DNA recombination reactions. The complex acts as a 3'-&gt;5' double strand exonuclease that can open hairpins. It also has a 5' single-strand endonuclease activity.</text>
</comment>
<keyword evidence="6 7" id="KW-0269">Exonuclease</keyword>
<feature type="domain" description="Calcineurin-like phosphoesterase" evidence="8">
    <location>
        <begin position="1"/>
        <end position="212"/>
    </location>
</feature>
<dbReference type="InterPro" id="IPR041796">
    <property type="entry name" value="Mre11_N"/>
</dbReference>
<evidence type="ECO:0000256" key="6">
    <source>
        <dbReference type="ARBA" id="ARBA00022839"/>
    </source>
</evidence>
<evidence type="ECO:0000313" key="11">
    <source>
        <dbReference type="Proteomes" id="UP000779049"/>
    </source>
</evidence>
<dbReference type="Proteomes" id="UP000779049">
    <property type="component" value="Unassembled WGS sequence"/>
</dbReference>
<dbReference type="Pfam" id="PF00149">
    <property type="entry name" value="Metallophos"/>
    <property type="match status" value="1"/>
</dbReference>
<comment type="caution">
    <text evidence="10">The sequence shown here is derived from an EMBL/GenBank/DDBJ whole genome shotgun (WGS) entry which is preliminary data.</text>
</comment>
<dbReference type="InterPro" id="IPR004593">
    <property type="entry name" value="SbcD"/>
</dbReference>
<evidence type="ECO:0000259" key="8">
    <source>
        <dbReference type="Pfam" id="PF00149"/>
    </source>
</evidence>
<dbReference type="Pfam" id="PF12320">
    <property type="entry name" value="SbcD_C"/>
    <property type="match status" value="1"/>
</dbReference>
<dbReference type="SUPFAM" id="SSF56300">
    <property type="entry name" value="Metallo-dependent phosphatases"/>
    <property type="match status" value="1"/>
</dbReference>
<evidence type="ECO:0000256" key="5">
    <source>
        <dbReference type="ARBA" id="ARBA00022801"/>
    </source>
</evidence>
<dbReference type="NCBIfam" id="TIGR00619">
    <property type="entry name" value="sbcd"/>
    <property type="match status" value="1"/>
</dbReference>
<protein>
    <recommendedName>
        <fullName evidence="3 7">Nuclease SbcCD subunit D</fullName>
    </recommendedName>
</protein>
<dbReference type="RefSeq" id="WP_087209652.1">
    <property type="nucleotide sequence ID" value="NZ_CP173660.1"/>
</dbReference>
<gene>
    <name evidence="7" type="primary">sbcD</name>
    <name evidence="10" type="ORF">FLB61_03660</name>
</gene>
<dbReference type="PANTHER" id="PTHR30337:SF0">
    <property type="entry name" value="NUCLEASE SBCCD SUBUNIT D"/>
    <property type="match status" value="1"/>
</dbReference>
<evidence type="ECO:0000256" key="4">
    <source>
        <dbReference type="ARBA" id="ARBA00022722"/>
    </source>
</evidence>
<evidence type="ECO:0000256" key="1">
    <source>
        <dbReference type="ARBA" id="ARBA00010555"/>
    </source>
</evidence>
<dbReference type="Gene3D" id="3.60.21.10">
    <property type="match status" value="1"/>
</dbReference>
<evidence type="ECO:0000259" key="9">
    <source>
        <dbReference type="Pfam" id="PF12320"/>
    </source>
</evidence>
<name>A0ABS7L563_9FIRM</name>
<keyword evidence="7" id="KW-0235">DNA replication</keyword>
<evidence type="ECO:0000256" key="7">
    <source>
        <dbReference type="RuleBase" id="RU363069"/>
    </source>
</evidence>
<dbReference type="EMBL" id="VIRV01000003">
    <property type="protein sequence ID" value="MBY0758204.1"/>
    <property type="molecule type" value="Genomic_DNA"/>
</dbReference>
<comment type="subunit">
    <text evidence="2 7">Heterodimer of SbcC and SbcD.</text>
</comment>
<keyword evidence="5 7" id="KW-0378">Hydrolase</keyword>
<dbReference type="InterPro" id="IPR004843">
    <property type="entry name" value="Calcineurin-like_PHP"/>
</dbReference>
<dbReference type="GO" id="GO:0004527">
    <property type="term" value="F:exonuclease activity"/>
    <property type="evidence" value="ECO:0007669"/>
    <property type="project" value="UniProtKB-KW"/>
</dbReference>
<evidence type="ECO:0000256" key="3">
    <source>
        <dbReference type="ARBA" id="ARBA00013365"/>
    </source>
</evidence>
<dbReference type="CDD" id="cd00840">
    <property type="entry name" value="MPP_Mre11_N"/>
    <property type="match status" value="1"/>
</dbReference>
<dbReference type="PANTHER" id="PTHR30337">
    <property type="entry name" value="COMPONENT OF ATP-DEPENDENT DSDNA EXONUCLEASE"/>
    <property type="match status" value="1"/>
</dbReference>
<proteinExistence type="inferred from homology"/>
<dbReference type="InterPro" id="IPR026843">
    <property type="entry name" value="SbcD_C"/>
</dbReference>
<keyword evidence="7" id="KW-0233">DNA recombination</keyword>
<feature type="domain" description="Nuclease SbcCD subunit D C-terminal" evidence="9">
    <location>
        <begin position="260"/>
        <end position="351"/>
    </location>
</feature>
<keyword evidence="11" id="KW-1185">Reference proteome</keyword>
<evidence type="ECO:0000313" key="10">
    <source>
        <dbReference type="EMBL" id="MBY0758204.1"/>
    </source>
</evidence>
<sequence length="376" mass="43017">MRLLHISDLHLGKRVNEYSMLEDQKDILKKIIDIADQEKAEGILIAGDVYDKPVPPAEAVRLLDQFLNSMVNRSIPVFFISGNHDSQDRLAFGAALFRKSGVYTAGETLCEKITVQDEFGPLHIWMMPFLKPAYVKAACPGEDPETYTDAVRIALGTQKMDPEERNILIAHQFVTGAKTCESEELSIGGLDQVDASVFDEFDYVALGHLHRPQSVGKEKIRYCGTPLKYSFSEIRDKKSVTILDIREKGNTKIETIPLIPKRDLVEIRGTYMELTAKSFYENLDPEAYYHITLTDPEDVLDALSKLRLIYPNMMKMDYDNDRARSQSEFEAAKEMERKSPEELLEEFYEMQNGQPLSEKQRKLVLEMMEEIWEGSK</sequence>
<keyword evidence="7" id="KW-0255">Endonuclease</keyword>
<reference evidence="10 11" key="1">
    <citation type="journal article" date="2020" name="New Microbes New Infect">
        <title>Sellimonas caecigallum sp. nov., description and genome sequence of a new member of the Sellimonas genus isolated from the cecum of feral chicken.</title>
        <authorList>
            <person name="Wongkuna S."/>
            <person name="Ghimire S."/>
            <person name="Antony L."/>
            <person name="Chankhamhaengdecha S."/>
            <person name="Janvilisri T."/>
            <person name="Scaria J."/>
        </authorList>
    </citation>
    <scope>NUCLEOTIDE SEQUENCE [LARGE SCALE GENOMIC DNA]</scope>
    <source>
        <strain evidence="10 11">SW451</strain>
    </source>
</reference>
<dbReference type="InterPro" id="IPR029052">
    <property type="entry name" value="Metallo-depent_PP-like"/>
</dbReference>
<keyword evidence="4 7" id="KW-0540">Nuclease</keyword>
<evidence type="ECO:0000256" key="2">
    <source>
        <dbReference type="ARBA" id="ARBA00011322"/>
    </source>
</evidence>